<proteinExistence type="predicted"/>
<feature type="compositionally biased region" description="Basic and acidic residues" evidence="1">
    <location>
        <begin position="378"/>
        <end position="388"/>
    </location>
</feature>
<feature type="region of interest" description="Disordered" evidence="1">
    <location>
        <begin position="378"/>
        <end position="405"/>
    </location>
</feature>
<feature type="compositionally biased region" description="Acidic residues" evidence="1">
    <location>
        <begin position="389"/>
        <end position="400"/>
    </location>
</feature>
<name>A0ABR1YDL6_9PEZI</name>
<reference evidence="2 3" key="1">
    <citation type="submission" date="2024-04" db="EMBL/GenBank/DDBJ databases">
        <title>Phyllosticta paracitricarpa is synonymous to the EU quarantine fungus P. citricarpa based on phylogenomic analyses.</title>
        <authorList>
            <consortium name="Lawrence Berkeley National Laboratory"/>
            <person name="Van Ingen-Buijs V.A."/>
            <person name="Van Westerhoven A.C."/>
            <person name="Haridas S."/>
            <person name="Skiadas P."/>
            <person name="Martin F."/>
            <person name="Groenewald J.Z."/>
            <person name="Crous P.W."/>
            <person name="Seidl M.F."/>
        </authorList>
    </citation>
    <scope>NUCLEOTIDE SEQUENCE [LARGE SCALE GENOMIC DNA]</scope>
    <source>
        <strain evidence="2 3">CBS 123374</strain>
    </source>
</reference>
<comment type="caution">
    <text evidence="2">The sequence shown here is derived from an EMBL/GenBank/DDBJ whole genome shotgun (WGS) entry which is preliminary data.</text>
</comment>
<evidence type="ECO:0000313" key="2">
    <source>
        <dbReference type="EMBL" id="KAK8227061.1"/>
    </source>
</evidence>
<sequence length="965" mass="108527">MKRAALSHFRASLSTLLSVQSEPGDDFPNTSKLTMFASSGSKNHISEIKKSNWEYIGPSTLRLNGQLTSLYWDGVRQELENVLFTLKKFHEPKYEKLWKDEEDETIDGLYGFETFVGQVSQKTHSFYSNEYAKSKKSWNVKDRLTSTYEDGIYLKIKSLETEHASDKLKSAIKTDMQRSVERNRLDPAEKLAKMLLRSSGFLDIEKIIEHRPVLPGFWKTPTIPQMSLDRFSETQQPVFSPRKCPECNQTIHGTMFIPQNSRGDSRTYICEQCYRQAHYGDKSYVKVPKHCVFAEAISDKKSREICQCPGVPHFDERGNPRQLFPVDRREPHIDEGPNTCGLLQLNEQLARAKYATIAKQPGRKKRAIIKNFFDFRPSDEKPTNRKRDEDDDDWEDEDDGPGFSMVASTLGVSDQEQGDSQIPFFLRPIAQNYTFGNVHMALRVGPLIIENGVSNTKGGALITLRNPPRLFRESKPRPNRMLAVGGSNGRPLYTQANDGDRSQPKRIKAIMKQVVGWPFARASESARERRFIRDLVQASKLERLYDPSLSRAERQQNLDGVLGFLLDQLKTILQDRLQLYLKDLALRLAHPEVRIRWDATRNNCQNFCDSLLSQRRFQSLVDQRRSKPRYLMSFVCRPGAYQRIHVRTKFDVPNGLTEEYLLKFRHGLHEESDIVDSLQEYWHDWGAFGRPIYRFQDLFPWDCSEAFGRHPVACSNCNISKHVWAFPFDSWSIISHHLARDRCLYTTHGADGSPKPLSDADWLRNRLTLFKAEDALSAAAAAMAQNNGFRQATQWLLQQPYHDIDRMKLGGIHRAQPWSSFFMKDAYNHFFIARWAHFRREDQITAYEMLRNYRMEMVEVGVTTRRWAGGHHAKGGDAGVQIDPGNLGACGTVCASLADADSLCAAGLCGATATLCAGGNFASCANGFCGGGGGGICGGAAGATGCGGGGAGGSSGGGCGGGGVG</sequence>
<evidence type="ECO:0000256" key="1">
    <source>
        <dbReference type="SAM" id="MobiDB-lite"/>
    </source>
</evidence>
<protein>
    <submittedName>
        <fullName evidence="2">Uncharacterized protein</fullName>
    </submittedName>
</protein>
<dbReference type="Proteomes" id="UP001492380">
    <property type="component" value="Unassembled WGS sequence"/>
</dbReference>
<dbReference type="EMBL" id="JBBWRZ010000010">
    <property type="protein sequence ID" value="KAK8227061.1"/>
    <property type="molecule type" value="Genomic_DNA"/>
</dbReference>
<gene>
    <name evidence="2" type="ORF">HDK90DRAFT_494035</name>
</gene>
<keyword evidence="3" id="KW-1185">Reference proteome</keyword>
<accession>A0ABR1YDL6</accession>
<evidence type="ECO:0000313" key="3">
    <source>
        <dbReference type="Proteomes" id="UP001492380"/>
    </source>
</evidence>
<organism evidence="2 3">
    <name type="scientific">Phyllosticta capitalensis</name>
    <dbReference type="NCBI Taxonomy" id="121624"/>
    <lineage>
        <taxon>Eukaryota</taxon>
        <taxon>Fungi</taxon>
        <taxon>Dikarya</taxon>
        <taxon>Ascomycota</taxon>
        <taxon>Pezizomycotina</taxon>
        <taxon>Dothideomycetes</taxon>
        <taxon>Dothideomycetes incertae sedis</taxon>
        <taxon>Botryosphaeriales</taxon>
        <taxon>Phyllostictaceae</taxon>
        <taxon>Phyllosticta</taxon>
    </lineage>
</organism>